<evidence type="ECO:0000256" key="1">
    <source>
        <dbReference type="ARBA" id="ARBA00004167"/>
    </source>
</evidence>
<keyword evidence="3 6" id="KW-1133">Transmembrane helix</keyword>
<evidence type="ECO:0000313" key="8">
    <source>
        <dbReference type="EMBL" id="GAA0761782.1"/>
    </source>
</evidence>
<evidence type="ECO:0000256" key="6">
    <source>
        <dbReference type="SAM" id="Phobius"/>
    </source>
</evidence>
<name>A0ABP3VJX6_9FLAO</name>
<accession>A0ABP3VJX6</accession>
<dbReference type="Proteomes" id="UP001500185">
    <property type="component" value="Unassembled WGS sequence"/>
</dbReference>
<keyword evidence="9" id="KW-1185">Reference proteome</keyword>
<evidence type="ECO:0000313" key="9">
    <source>
        <dbReference type="Proteomes" id="UP001500185"/>
    </source>
</evidence>
<comment type="subcellular location">
    <subcellularLocation>
        <location evidence="1">Membrane</location>
        <topology evidence="1">Single-pass membrane protein</topology>
    </subcellularLocation>
</comment>
<evidence type="ECO:0000256" key="5">
    <source>
        <dbReference type="SAM" id="MobiDB-lite"/>
    </source>
</evidence>
<comment type="caution">
    <text evidence="8">The sequence shown here is derived from an EMBL/GenBank/DDBJ whole genome shotgun (WGS) entry which is preliminary data.</text>
</comment>
<feature type="region of interest" description="Disordered" evidence="5">
    <location>
        <begin position="1664"/>
        <end position="1684"/>
    </location>
</feature>
<dbReference type="Pfam" id="PF04357">
    <property type="entry name" value="TamB"/>
    <property type="match status" value="1"/>
</dbReference>
<evidence type="ECO:0000256" key="2">
    <source>
        <dbReference type="ARBA" id="ARBA00022692"/>
    </source>
</evidence>
<gene>
    <name evidence="8" type="ORF">GCM10009433_21490</name>
</gene>
<dbReference type="EMBL" id="BAAAGG010000021">
    <property type="protein sequence ID" value="GAA0761782.1"/>
    <property type="molecule type" value="Genomic_DNA"/>
</dbReference>
<feature type="transmembrane region" description="Helical" evidence="6">
    <location>
        <begin position="15"/>
        <end position="37"/>
    </location>
</feature>
<protein>
    <submittedName>
        <fullName evidence="8">Translocation/assembly module TamB domain-containing protein</fullName>
    </submittedName>
</protein>
<evidence type="ECO:0000259" key="7">
    <source>
        <dbReference type="Pfam" id="PF04357"/>
    </source>
</evidence>
<organism evidence="8 9">
    <name type="scientific">Psychroflexus lacisalsi</name>
    <dbReference type="NCBI Taxonomy" id="503928"/>
    <lineage>
        <taxon>Bacteria</taxon>
        <taxon>Pseudomonadati</taxon>
        <taxon>Bacteroidota</taxon>
        <taxon>Flavobacteriia</taxon>
        <taxon>Flavobacteriales</taxon>
        <taxon>Flavobacteriaceae</taxon>
        <taxon>Psychroflexus</taxon>
    </lineage>
</organism>
<keyword evidence="4 6" id="KW-0472">Membrane</keyword>
<evidence type="ECO:0000256" key="3">
    <source>
        <dbReference type="ARBA" id="ARBA00022989"/>
    </source>
</evidence>
<feature type="domain" description="Translocation and assembly module TamB C-terminal" evidence="7">
    <location>
        <begin position="1192"/>
        <end position="1646"/>
    </location>
</feature>
<dbReference type="RefSeq" id="WP_224455013.1">
    <property type="nucleotide sequence ID" value="NZ_BAAAGG010000021.1"/>
</dbReference>
<dbReference type="InterPro" id="IPR007452">
    <property type="entry name" value="TamB_C"/>
</dbReference>
<reference evidence="9" key="1">
    <citation type="journal article" date="2019" name="Int. J. Syst. Evol. Microbiol.">
        <title>The Global Catalogue of Microorganisms (GCM) 10K type strain sequencing project: providing services to taxonomists for standard genome sequencing and annotation.</title>
        <authorList>
            <consortium name="The Broad Institute Genomics Platform"/>
            <consortium name="The Broad Institute Genome Sequencing Center for Infectious Disease"/>
            <person name="Wu L."/>
            <person name="Ma J."/>
        </authorList>
    </citation>
    <scope>NUCLEOTIDE SEQUENCE [LARGE SCALE GENOMIC DNA]</scope>
    <source>
        <strain evidence="9">JCM 16231</strain>
    </source>
</reference>
<evidence type="ECO:0000256" key="4">
    <source>
        <dbReference type="ARBA" id="ARBA00023136"/>
    </source>
</evidence>
<sequence>MTNKQPTSRSTVKKILLFTLRFLFIVFTLFILLILFVRSPWGQNIIVGKVTDYVSEKIDTEFTVGKLYLTFSGNLTLEDLYLEDTSEDTLVYSKYLEANVPFRPLLFGDEIKIDLVDWRGLKAYVHRKDTLKGFNFQYIIDAFASSEESTEDVNTESSQTDSYQISIGRISFSEFDLSYQDEVTGINTELVLGNLEVESEEIDLQNMKFHIAEVNLKNTSVTFNQNKEAPPSEEEDTTKLPWILVDDLSISNVKINYNSRPQSITSETYFNDLNLSELDLNLENQVLNLDQLVWKDSRVKLEMDSNQNTDENLKESTEPKSFIWPQWAVNINEIDIQNQNIEFYQNGKRPLKNIFSPEALAFQSLYFKLNNLQVSKDESLRFDLDDLRFEEESGLSLQELKVDAKLNSEETTLQNLRFKLNNSLLYANLKLNYSNLDRLINSPKKSVINLDVSSIKVDVKDAYIFSSELKKNNQIQNLAQHTFEGKFQADGDLEKLNVPEFILDWGEHTKIEFKGNLTQLSDVEALGFDLNGLKARSSRKDLSKFISAEDLGISFPENVVLSGNFKKDRNDFSTKSKLKSSFGTIQLNGYLNSTTAFDYDVSVDLKSIKVGDILKNENLGELSMQLSSKGNGKSIYDLTAQLSSKIDSIRLDDYVFSGLEINGNLEHGSGDIEFDYSDENLQFDFASALELDSISSIVDLNFNLEGINTKALGLSSKDLRAKVLAKIQFEGNLEKFKLDAQLNDGLVVYDDRPYYLGGFDFSSKVDSTQTIAEITSKFLNANLTSNSNIQGMSNAIQNHFKTYSKDTLQGKIPSSKVNLDLKLDFANSPILSDVFVDGIQQMDTLKAFIQFEGEKNKLASSLKLPYLNYQNNEILGLALDLDSNGNSANFSFGFDNINSGPLDVAETLLQGKFEDDLLSLNLDASKDEKDFFSSLITVKFEENGLYRITVSPDQLILNASEWSIPDDNEIVYQSDRIDVNNFKLNSNSQTIELTDELDFEKRHLGIVIDNFRLSNFTSYFNPDEKLAGGKLSGNLVLIEPFVSNGLVSNLNIEDLRVTEVPLGNLSLTAEAKSDEDYDLKLSLKDAGIDLDVVGNYRASSTETSIDFTIGLNKLEMETIESFAQDFIKKTNGYLKGDFEISGPLDDLDYKGDLTFNDVQFNLKLLNTLYNLKDERIEFSKDKISLKEFSVVDNDGNKLSVNGSISTKELTNPKFNLSFDAKDFRLLNTTAENNDLYFGKLVFDASAKLKGDLDFPKVNLDLSIKDATTLTYIIPESQASIKERDGVVVFVNKQNPDDILTQKEDEDFEAVLTGIDLNSNINIQDKSRVKVILNKRTNDNVSIQGGGDFKFSISRTGKMNLAGKYEVSNGSVELNLYNIVKRKFDIAPSSSVTWSGDPYNAELDLRAIYKVETSASSLMASQTAGENSITQNRYKQQLPFLVYLGVEGQLMSPELNFQLDMPEDRQGAINGSVYSKISQVNQQEDQLNKQVFSLLVLNRFYPESGSDGSQGGPATMARDNINQALSDQLNTFSDKLTGNTGISLNFDVNSYTDYQGNTSQNRTDVDVTAQKKLMDDRLVVEAGSSMNVQGQQRAGESQALVGNVSVEYLLTEDGRWKLRGFRKSEYENVIDGQVFVSGIALIFTREFNKFKVLWDKAYRESLKEEEVNAESKFENKTEQETKKDE</sequence>
<keyword evidence="2 6" id="KW-0812">Transmembrane</keyword>
<proteinExistence type="predicted"/>